<dbReference type="PANTHER" id="PTHR32546">
    <property type="entry name" value="G-PROTEIN COUPLED RECEPTOR 158-RELATED"/>
    <property type="match status" value="1"/>
</dbReference>
<evidence type="ECO:0000256" key="8">
    <source>
        <dbReference type="SAM" id="MobiDB-lite"/>
    </source>
</evidence>
<dbReference type="Proteomes" id="UP001482620">
    <property type="component" value="Unassembled WGS sequence"/>
</dbReference>
<sequence length="108" mass="12583">MGRSGSYLNSSITSAWSEHSLDPEDIREELKKLYAQLEVHKRKKMLANNPHLQKKRNSKKGLGRTLIKRITEIPETMHLHRQYSRDEGSEHGSNRGTLRRNQLEASYQ</sequence>
<comment type="similarity">
    <text evidence="2">Belongs to the G-protein coupled receptor 3 family.</text>
</comment>
<keyword evidence="6" id="KW-0325">Glycoprotein</keyword>
<evidence type="ECO:0000256" key="2">
    <source>
        <dbReference type="ARBA" id="ARBA00007242"/>
    </source>
</evidence>
<dbReference type="InterPro" id="IPR043458">
    <property type="entry name" value="GPR158/179"/>
</dbReference>
<proteinExistence type="inferred from homology"/>
<keyword evidence="5" id="KW-0675">Receptor</keyword>
<evidence type="ECO:0000313" key="10">
    <source>
        <dbReference type="Proteomes" id="UP001482620"/>
    </source>
</evidence>
<comment type="caution">
    <text evidence="9">The sequence shown here is derived from an EMBL/GenBank/DDBJ whole genome shotgun (WGS) entry which is preliminary data.</text>
</comment>
<dbReference type="PANTHER" id="PTHR32546:SF27">
    <property type="entry name" value="G PROTEIN-COUPLED RECEPTOR 158B"/>
    <property type="match status" value="1"/>
</dbReference>
<gene>
    <name evidence="9" type="ORF">ILYODFUR_029672</name>
</gene>
<feature type="region of interest" description="Disordered" evidence="8">
    <location>
        <begin position="1"/>
        <end position="21"/>
    </location>
</feature>
<keyword evidence="3" id="KW-1003">Cell membrane</keyword>
<feature type="compositionally biased region" description="Polar residues" evidence="8">
    <location>
        <begin position="94"/>
        <end position="108"/>
    </location>
</feature>
<evidence type="ECO:0000256" key="1">
    <source>
        <dbReference type="ARBA" id="ARBA00004651"/>
    </source>
</evidence>
<keyword evidence="7" id="KW-0807">Transducer</keyword>
<accession>A0ABV0TDA5</accession>
<feature type="compositionally biased region" description="Polar residues" evidence="8">
    <location>
        <begin position="1"/>
        <end position="17"/>
    </location>
</feature>
<comment type="subcellular location">
    <subcellularLocation>
        <location evidence="1">Cell membrane</location>
        <topology evidence="1">Multi-pass membrane protein</topology>
    </subcellularLocation>
</comment>
<evidence type="ECO:0000313" key="9">
    <source>
        <dbReference type="EMBL" id="MEQ2230474.1"/>
    </source>
</evidence>
<evidence type="ECO:0000256" key="4">
    <source>
        <dbReference type="ARBA" id="ARBA00023040"/>
    </source>
</evidence>
<reference evidence="9 10" key="1">
    <citation type="submission" date="2021-06" db="EMBL/GenBank/DDBJ databases">
        <authorList>
            <person name="Palmer J.M."/>
        </authorList>
    </citation>
    <scope>NUCLEOTIDE SEQUENCE [LARGE SCALE GENOMIC DNA]</scope>
    <source>
        <strain evidence="10">if_2019</strain>
        <tissue evidence="9">Muscle</tissue>
    </source>
</reference>
<organism evidence="9 10">
    <name type="scientific">Ilyodon furcidens</name>
    <name type="common">goldbreast splitfin</name>
    <dbReference type="NCBI Taxonomy" id="33524"/>
    <lineage>
        <taxon>Eukaryota</taxon>
        <taxon>Metazoa</taxon>
        <taxon>Chordata</taxon>
        <taxon>Craniata</taxon>
        <taxon>Vertebrata</taxon>
        <taxon>Euteleostomi</taxon>
        <taxon>Actinopterygii</taxon>
        <taxon>Neopterygii</taxon>
        <taxon>Teleostei</taxon>
        <taxon>Neoteleostei</taxon>
        <taxon>Acanthomorphata</taxon>
        <taxon>Ovalentaria</taxon>
        <taxon>Atherinomorphae</taxon>
        <taxon>Cyprinodontiformes</taxon>
        <taxon>Goodeidae</taxon>
        <taxon>Ilyodon</taxon>
    </lineage>
</organism>
<dbReference type="EMBL" id="JAHRIQ010027426">
    <property type="protein sequence ID" value="MEQ2230474.1"/>
    <property type="molecule type" value="Genomic_DNA"/>
</dbReference>
<evidence type="ECO:0000256" key="5">
    <source>
        <dbReference type="ARBA" id="ARBA00023170"/>
    </source>
</evidence>
<feature type="non-terminal residue" evidence="9">
    <location>
        <position position="108"/>
    </location>
</feature>
<name>A0ABV0TDA5_9TELE</name>
<keyword evidence="3" id="KW-0472">Membrane</keyword>
<evidence type="ECO:0000256" key="3">
    <source>
        <dbReference type="ARBA" id="ARBA00022475"/>
    </source>
</evidence>
<feature type="compositionally biased region" description="Basic and acidic residues" evidence="8">
    <location>
        <begin position="77"/>
        <end position="93"/>
    </location>
</feature>
<evidence type="ECO:0000256" key="6">
    <source>
        <dbReference type="ARBA" id="ARBA00023180"/>
    </source>
</evidence>
<evidence type="ECO:0000256" key="7">
    <source>
        <dbReference type="ARBA" id="ARBA00023224"/>
    </source>
</evidence>
<keyword evidence="4" id="KW-0297">G-protein coupled receptor</keyword>
<keyword evidence="10" id="KW-1185">Reference proteome</keyword>
<protein>
    <submittedName>
        <fullName evidence="9">Uncharacterized protein</fullName>
    </submittedName>
</protein>
<feature type="region of interest" description="Disordered" evidence="8">
    <location>
        <begin position="77"/>
        <end position="108"/>
    </location>
</feature>